<keyword evidence="5" id="KW-0143">Chaperone</keyword>
<keyword evidence="6" id="KW-0472">Membrane</keyword>
<evidence type="ECO:0000256" key="5">
    <source>
        <dbReference type="ARBA" id="ARBA00023186"/>
    </source>
</evidence>
<keyword evidence="3" id="KW-0067">ATP-binding</keyword>
<sequence length="417" mass="44150">MSGVYVLGIDVGTSHTVAVARTPDGRVRPLLFDGSPLLPSAVYADGTTLLVGRDAVASAKREPARFEPHPKRRVDEGSVLLGEREVSVVELLAAVLRRVDDEWTRVIGSARPSVVLTVPATWGAHRRDVLLAAARAAGYARVHLVPEPVAAATYFAEILGEAFPVGSVLAIHDVGAGTSDVSLVARSPENFEVVGTAGADVGGIDLDAAVVDDLKRRHAHPAWERLTRPRTVAERRAARLLWDDVRTAKERLSRNTSADVHVPLVDADAHLTRDELETLATPTIAASIALTTRLVERLDRPLAGVFLVGGTSRLPLLGTLLFQALGRAPVVLEQPETVVAEGSIRHAPQTEAPASAPMPEVRRGRRPWLRLAGVAAALPVAAGAVLAVAGAVVGVILVGIVLWSVLTGQGWIPDLVF</sequence>
<dbReference type="PANTHER" id="PTHR42749:SF1">
    <property type="entry name" value="CELL SHAPE-DETERMINING PROTEIN MREB"/>
    <property type="match status" value="1"/>
</dbReference>
<dbReference type="Gene3D" id="3.30.420.40">
    <property type="match status" value="2"/>
</dbReference>
<keyword evidence="6" id="KW-1133">Transmembrane helix</keyword>
<name>A0A8J3YH24_9ACTN</name>
<evidence type="ECO:0000256" key="2">
    <source>
        <dbReference type="ARBA" id="ARBA00022741"/>
    </source>
</evidence>
<dbReference type="EMBL" id="BOPF01000003">
    <property type="protein sequence ID" value="GIJ44282.1"/>
    <property type="molecule type" value="Genomic_DNA"/>
</dbReference>
<keyword evidence="2" id="KW-0547">Nucleotide-binding</keyword>
<comment type="caution">
    <text evidence="7">The sequence shown here is derived from an EMBL/GenBank/DDBJ whole genome shotgun (WGS) entry which is preliminary data.</text>
</comment>
<evidence type="ECO:0000256" key="4">
    <source>
        <dbReference type="ARBA" id="ARBA00023016"/>
    </source>
</evidence>
<dbReference type="PROSITE" id="PS01036">
    <property type="entry name" value="HSP70_3"/>
    <property type="match status" value="1"/>
</dbReference>
<dbReference type="Pfam" id="PF00012">
    <property type="entry name" value="HSP70"/>
    <property type="match status" value="1"/>
</dbReference>
<evidence type="ECO:0000256" key="1">
    <source>
        <dbReference type="ARBA" id="ARBA00007381"/>
    </source>
</evidence>
<dbReference type="GO" id="GO:0005524">
    <property type="term" value="F:ATP binding"/>
    <property type="evidence" value="ECO:0007669"/>
    <property type="project" value="UniProtKB-KW"/>
</dbReference>
<keyword evidence="8" id="KW-1185">Reference proteome</keyword>
<evidence type="ECO:0008006" key="9">
    <source>
        <dbReference type="Google" id="ProtNLM"/>
    </source>
</evidence>
<dbReference type="GO" id="GO:0140662">
    <property type="term" value="F:ATP-dependent protein folding chaperone"/>
    <property type="evidence" value="ECO:0007669"/>
    <property type="project" value="InterPro"/>
</dbReference>
<dbReference type="PANTHER" id="PTHR42749">
    <property type="entry name" value="CELL SHAPE-DETERMINING PROTEIN MREB"/>
    <property type="match status" value="1"/>
</dbReference>
<organism evidence="7 8">
    <name type="scientific">Virgisporangium aliadipatigenens</name>
    <dbReference type="NCBI Taxonomy" id="741659"/>
    <lineage>
        <taxon>Bacteria</taxon>
        <taxon>Bacillati</taxon>
        <taxon>Actinomycetota</taxon>
        <taxon>Actinomycetes</taxon>
        <taxon>Micromonosporales</taxon>
        <taxon>Micromonosporaceae</taxon>
        <taxon>Virgisporangium</taxon>
    </lineage>
</organism>
<dbReference type="AlphaFoldDB" id="A0A8J3YH24"/>
<dbReference type="PRINTS" id="PR00301">
    <property type="entry name" value="HEATSHOCK70"/>
</dbReference>
<feature type="transmembrane region" description="Helical" evidence="6">
    <location>
        <begin position="372"/>
        <end position="405"/>
    </location>
</feature>
<protein>
    <recommendedName>
        <fullName evidence="9">Hsp70 family protein</fullName>
    </recommendedName>
</protein>
<keyword evidence="6" id="KW-0812">Transmembrane</keyword>
<dbReference type="Proteomes" id="UP000619260">
    <property type="component" value="Unassembled WGS sequence"/>
</dbReference>
<dbReference type="InterPro" id="IPR013126">
    <property type="entry name" value="Hsp_70_fam"/>
</dbReference>
<evidence type="ECO:0000313" key="7">
    <source>
        <dbReference type="EMBL" id="GIJ44282.1"/>
    </source>
</evidence>
<dbReference type="Gene3D" id="3.90.640.10">
    <property type="entry name" value="Actin, Chain A, domain 4"/>
    <property type="match status" value="1"/>
</dbReference>
<proteinExistence type="inferred from homology"/>
<reference evidence="7" key="1">
    <citation type="submission" date="2021-01" db="EMBL/GenBank/DDBJ databases">
        <title>Whole genome shotgun sequence of Virgisporangium aliadipatigenens NBRC 105644.</title>
        <authorList>
            <person name="Komaki H."/>
            <person name="Tamura T."/>
        </authorList>
    </citation>
    <scope>NUCLEOTIDE SEQUENCE</scope>
    <source>
        <strain evidence="7">NBRC 105644</strain>
    </source>
</reference>
<dbReference type="SUPFAM" id="SSF53067">
    <property type="entry name" value="Actin-like ATPase domain"/>
    <property type="match status" value="2"/>
</dbReference>
<evidence type="ECO:0000256" key="6">
    <source>
        <dbReference type="SAM" id="Phobius"/>
    </source>
</evidence>
<gene>
    <name evidence="7" type="ORF">Val02_11680</name>
</gene>
<accession>A0A8J3YH24</accession>
<keyword evidence="4" id="KW-0346">Stress response</keyword>
<dbReference type="InterPro" id="IPR018181">
    <property type="entry name" value="Heat_shock_70_CS"/>
</dbReference>
<evidence type="ECO:0000313" key="8">
    <source>
        <dbReference type="Proteomes" id="UP000619260"/>
    </source>
</evidence>
<evidence type="ECO:0000256" key="3">
    <source>
        <dbReference type="ARBA" id="ARBA00022840"/>
    </source>
</evidence>
<dbReference type="InterPro" id="IPR043129">
    <property type="entry name" value="ATPase_NBD"/>
</dbReference>
<comment type="similarity">
    <text evidence="1">Belongs to the heat shock protein 70 family.</text>
</comment>